<dbReference type="PANTHER" id="PTHR12804:SF0">
    <property type="entry name" value="SIGNAL PEPTIDASE COMPLEX SUBUNIT 3"/>
    <property type="match status" value="1"/>
</dbReference>
<evidence type="ECO:0000313" key="11">
    <source>
        <dbReference type="EMBL" id="AET37744.1"/>
    </source>
</evidence>
<dbReference type="HOGENOM" id="CLU_068714_2_1_1"/>
<name>G8JMS9_ERECY</name>
<evidence type="ECO:0000313" key="12">
    <source>
        <dbReference type="Proteomes" id="UP000006790"/>
    </source>
</evidence>
<evidence type="ECO:0000256" key="8">
    <source>
        <dbReference type="ARBA" id="ARBA00045670"/>
    </source>
</evidence>
<dbReference type="PROSITE" id="PS51257">
    <property type="entry name" value="PROKAR_LIPOPROTEIN"/>
    <property type="match status" value="1"/>
</dbReference>
<evidence type="ECO:0000256" key="10">
    <source>
        <dbReference type="SAM" id="Phobius"/>
    </source>
</evidence>
<comment type="subcellular location">
    <subcellularLocation>
        <location evidence="1">Endoplasmic reticulum membrane</location>
        <topology evidence="1">Single-pass type II membrane protein</topology>
    </subcellularLocation>
</comment>
<dbReference type="Pfam" id="PF04573">
    <property type="entry name" value="SPC22"/>
    <property type="match status" value="1"/>
</dbReference>
<evidence type="ECO:0000256" key="7">
    <source>
        <dbReference type="ARBA" id="ARBA00023136"/>
    </source>
</evidence>
<gene>
    <name evidence="11" type="ordered locus">Ecym_1522</name>
</gene>
<keyword evidence="3 10" id="KW-0812">Transmembrane</keyword>
<dbReference type="RefSeq" id="XP_003644561.1">
    <property type="nucleotide sequence ID" value="XM_003644513.1"/>
</dbReference>
<evidence type="ECO:0000256" key="3">
    <source>
        <dbReference type="ARBA" id="ARBA00022692"/>
    </source>
</evidence>
<keyword evidence="12" id="KW-1185">Reference proteome</keyword>
<comment type="similarity">
    <text evidence="2 9">Belongs to the SPCS3 family.</text>
</comment>
<keyword evidence="6 10" id="KW-1133">Transmembrane helix</keyword>
<dbReference type="InterPro" id="IPR007653">
    <property type="entry name" value="SPC3"/>
</dbReference>
<evidence type="ECO:0000256" key="2">
    <source>
        <dbReference type="ARBA" id="ARBA00009289"/>
    </source>
</evidence>
<dbReference type="GO" id="GO:0006465">
    <property type="term" value="P:signal peptide processing"/>
    <property type="evidence" value="ECO:0007669"/>
    <property type="project" value="UniProtKB-UniRule"/>
</dbReference>
<dbReference type="AlphaFoldDB" id="G8JMS9"/>
<sequence>MFSLIQRFQSVSNVAMTWSVFGACFIMLSSWFHLYHDNVFDLDSSIGNIKPSVNVRNSRYFGSVSGKPKENLKLNFDLNADLSPLFNWNTKQVFVYLTAEYPGTKSPNASNEVTFWDFIIKDKEHAQLNFSNLKSKYSGWDVEERMSGRDLVFKLHWNIQPWIGPLIYGDTHGEVSVNIPNQKEKIKRTRLSRN</sequence>
<dbReference type="KEGG" id="erc:Ecym_1522"/>
<evidence type="ECO:0000256" key="5">
    <source>
        <dbReference type="ARBA" id="ARBA00022968"/>
    </source>
</evidence>
<dbReference type="OMA" id="LHWNIQP"/>
<dbReference type="Proteomes" id="UP000006790">
    <property type="component" value="Chromosome 1"/>
</dbReference>
<keyword evidence="7 9" id="KW-0472">Membrane</keyword>
<dbReference type="PIRSF" id="PIRSF016089">
    <property type="entry name" value="SPC22"/>
    <property type="match status" value="1"/>
</dbReference>
<dbReference type="STRING" id="931890.G8JMS9"/>
<accession>G8JMS9</accession>
<comment type="function">
    <text evidence="8">Essential component of the signal peptidase complex (SPC) which catalyzes the cleavage of N-terminal signal sequences from nascent proteins as they are translocated into the lumen of the endoplasmic reticulum. Essential for the SPC catalytic activity, possibly by stabilizing and positioning the active center of the complex close to the lumenal surface. Essential for viability.</text>
</comment>
<evidence type="ECO:0000256" key="9">
    <source>
        <dbReference type="PIRNR" id="PIRNR016089"/>
    </source>
</evidence>
<evidence type="ECO:0000256" key="4">
    <source>
        <dbReference type="ARBA" id="ARBA00022824"/>
    </source>
</evidence>
<feature type="transmembrane region" description="Helical" evidence="10">
    <location>
        <begin position="12"/>
        <end position="34"/>
    </location>
</feature>
<dbReference type="OrthoDB" id="10261524at2759"/>
<organism evidence="11 12">
    <name type="scientific">Eremothecium cymbalariae (strain CBS 270.75 / DBVPG 7215 / KCTC 17166 / NRRL Y-17582)</name>
    <name type="common">Yeast</name>
    <dbReference type="NCBI Taxonomy" id="931890"/>
    <lineage>
        <taxon>Eukaryota</taxon>
        <taxon>Fungi</taxon>
        <taxon>Dikarya</taxon>
        <taxon>Ascomycota</taxon>
        <taxon>Saccharomycotina</taxon>
        <taxon>Saccharomycetes</taxon>
        <taxon>Saccharomycetales</taxon>
        <taxon>Saccharomycetaceae</taxon>
        <taxon>Eremothecium</taxon>
    </lineage>
</organism>
<dbReference type="InParanoid" id="G8JMS9"/>
<dbReference type="EMBL" id="CP002497">
    <property type="protein sequence ID" value="AET37744.1"/>
    <property type="molecule type" value="Genomic_DNA"/>
</dbReference>
<keyword evidence="5" id="KW-0735">Signal-anchor</keyword>
<dbReference type="PANTHER" id="PTHR12804">
    <property type="entry name" value="MICROSOMAL SIGNAL PEPTIDASE 23 KD SUBUNIT SPC22/23"/>
    <property type="match status" value="1"/>
</dbReference>
<evidence type="ECO:0000256" key="1">
    <source>
        <dbReference type="ARBA" id="ARBA00004648"/>
    </source>
</evidence>
<keyword evidence="4 9" id="KW-0256">Endoplasmic reticulum</keyword>
<evidence type="ECO:0000256" key="6">
    <source>
        <dbReference type="ARBA" id="ARBA00022989"/>
    </source>
</evidence>
<dbReference type="FunCoup" id="G8JMS9">
    <property type="interactions" value="426"/>
</dbReference>
<proteinExistence type="inferred from homology"/>
<dbReference type="eggNOG" id="KOG3372">
    <property type="taxonomic scope" value="Eukaryota"/>
</dbReference>
<reference evidence="12" key="1">
    <citation type="journal article" date="2012" name="G3 (Bethesda)">
        <title>Pichia sorbitophila, an interspecies yeast hybrid reveals early steps of genome resolution following polyploidization.</title>
        <authorList>
            <person name="Leh Louis V."/>
            <person name="Despons L."/>
            <person name="Friedrich A."/>
            <person name="Martin T."/>
            <person name="Durrens P."/>
            <person name="Casaregola S."/>
            <person name="Neuveglise C."/>
            <person name="Fairhead C."/>
            <person name="Marck C."/>
            <person name="Cruz J.A."/>
            <person name="Straub M.L."/>
            <person name="Kugler V."/>
            <person name="Sacerdot C."/>
            <person name="Uzunov Z."/>
            <person name="Thierry A."/>
            <person name="Weiss S."/>
            <person name="Bleykasten C."/>
            <person name="De Montigny J."/>
            <person name="Jacques N."/>
            <person name="Jung P."/>
            <person name="Lemaire M."/>
            <person name="Mallet S."/>
            <person name="Morel G."/>
            <person name="Richard G.F."/>
            <person name="Sarkar A."/>
            <person name="Savel G."/>
            <person name="Schacherer J."/>
            <person name="Seret M.L."/>
            <person name="Talla E."/>
            <person name="Samson G."/>
            <person name="Jubin C."/>
            <person name="Poulain J."/>
            <person name="Vacherie B."/>
            <person name="Barbe V."/>
            <person name="Pelletier E."/>
            <person name="Sherman D.J."/>
            <person name="Westhof E."/>
            <person name="Weissenbach J."/>
            <person name="Baret P.V."/>
            <person name="Wincker P."/>
            <person name="Gaillardin C."/>
            <person name="Dujon B."/>
            <person name="Souciet J.L."/>
        </authorList>
    </citation>
    <scope>NUCLEOTIDE SEQUENCE [LARGE SCALE GENOMIC DNA]</scope>
    <source>
        <strain evidence="12">CBS 270.75 / DBVPG 7215 / KCTC 17166 / NRRL Y-17582</strain>
    </source>
</reference>
<protein>
    <recommendedName>
        <fullName evidence="9">Signal peptidase subunit 3</fullName>
    </recommendedName>
</protein>
<dbReference type="GO" id="GO:0005787">
    <property type="term" value="C:signal peptidase complex"/>
    <property type="evidence" value="ECO:0007669"/>
    <property type="project" value="UniProtKB-UniRule"/>
</dbReference>
<dbReference type="GeneID" id="11472957"/>
<dbReference type="GO" id="GO:0045047">
    <property type="term" value="P:protein targeting to ER"/>
    <property type="evidence" value="ECO:0007669"/>
    <property type="project" value="EnsemblFungi"/>
</dbReference>